<organism evidence="1 2">
    <name type="scientific">Krasilnikovia cinnamomea</name>
    <dbReference type="NCBI Taxonomy" id="349313"/>
    <lineage>
        <taxon>Bacteria</taxon>
        <taxon>Bacillati</taxon>
        <taxon>Actinomycetota</taxon>
        <taxon>Actinomycetes</taxon>
        <taxon>Micromonosporales</taxon>
        <taxon>Micromonosporaceae</taxon>
        <taxon>Krasilnikovia</taxon>
    </lineage>
</organism>
<proteinExistence type="predicted"/>
<dbReference type="AlphaFoldDB" id="A0A4Q7Z9U9"/>
<dbReference type="RefSeq" id="WP_130513850.1">
    <property type="nucleotide sequence ID" value="NZ_SHKY01000002.1"/>
</dbReference>
<dbReference type="EMBL" id="SHKY01000002">
    <property type="protein sequence ID" value="RZU46665.1"/>
    <property type="molecule type" value="Genomic_DNA"/>
</dbReference>
<sequence length="111" mass="12023">MDGLTVVHAYLADRLTRLRACAYLADQRALEKALEPEGCSRLSLAGRIAAIVHAYLADLGAPSGLARAYLADRSGLQVPWLAVVHAYLADRDRERCGQPAYEGSVHAYLAD</sequence>
<evidence type="ECO:0000313" key="1">
    <source>
        <dbReference type="EMBL" id="RZU46665.1"/>
    </source>
</evidence>
<accession>A0A4Q7Z9U9</accession>
<keyword evidence="2" id="KW-1185">Reference proteome</keyword>
<evidence type="ECO:0000313" key="2">
    <source>
        <dbReference type="Proteomes" id="UP000292564"/>
    </source>
</evidence>
<dbReference type="Proteomes" id="UP000292564">
    <property type="component" value="Unassembled WGS sequence"/>
</dbReference>
<protein>
    <submittedName>
        <fullName evidence="1">Uncharacterized protein</fullName>
    </submittedName>
</protein>
<gene>
    <name evidence="1" type="ORF">EV385_6742</name>
</gene>
<comment type="caution">
    <text evidence="1">The sequence shown here is derived from an EMBL/GenBank/DDBJ whole genome shotgun (WGS) entry which is preliminary data.</text>
</comment>
<name>A0A4Q7Z9U9_9ACTN</name>
<reference evidence="1 2" key="1">
    <citation type="submission" date="2019-02" db="EMBL/GenBank/DDBJ databases">
        <title>Sequencing the genomes of 1000 actinobacteria strains.</title>
        <authorList>
            <person name="Klenk H.-P."/>
        </authorList>
    </citation>
    <scope>NUCLEOTIDE SEQUENCE [LARGE SCALE GENOMIC DNA]</scope>
    <source>
        <strain evidence="1 2">DSM 45162</strain>
    </source>
</reference>